<accession>A0A7C9TM80</accession>
<proteinExistence type="predicted"/>
<protein>
    <submittedName>
        <fullName evidence="2">Molecular chaperone</fullName>
    </submittedName>
</protein>
<evidence type="ECO:0000259" key="1">
    <source>
        <dbReference type="Pfam" id="PF00345"/>
    </source>
</evidence>
<dbReference type="Pfam" id="PF00345">
    <property type="entry name" value="PapD_N"/>
    <property type="match status" value="1"/>
</dbReference>
<sequence>MLPTPPGVAATLGVSPLIVELDGAQRRSGSVNVSNDEGLVNRVQVKLTRWTQDADGQDVLEDSEQLLYHPRLMNVDPGTQRLVRLGLRRPPGEVEEAYRLFVEELPSPLSANAGGGSQVAVSVRFAVPVFVRPAEVRPGLRLSLLPAGRPDEAQIQLQNTGNVHVRATTLTLRGTVGQEVRTEGWYVLAGATRRFTVKRPGWACGLRGNLQVLIDTPQGPQQQPIEVSPELCQK</sequence>
<dbReference type="EMBL" id="JAAGOH010000015">
    <property type="protein sequence ID" value="NDY92127.1"/>
    <property type="molecule type" value="Genomic_DNA"/>
</dbReference>
<dbReference type="Gene3D" id="2.60.40.10">
    <property type="entry name" value="Immunoglobulins"/>
    <property type="match status" value="1"/>
</dbReference>
<name>A0A7C9TM80_9BURK</name>
<evidence type="ECO:0000313" key="2">
    <source>
        <dbReference type="EMBL" id="NDY92127.1"/>
    </source>
</evidence>
<dbReference type="InterPro" id="IPR008962">
    <property type="entry name" value="PapD-like_sf"/>
</dbReference>
<dbReference type="GO" id="GO:0071555">
    <property type="term" value="P:cell wall organization"/>
    <property type="evidence" value="ECO:0007669"/>
    <property type="project" value="InterPro"/>
</dbReference>
<gene>
    <name evidence="2" type="ORF">G3A44_13095</name>
</gene>
<evidence type="ECO:0000313" key="3">
    <source>
        <dbReference type="Proteomes" id="UP000484255"/>
    </source>
</evidence>
<dbReference type="RefSeq" id="WP_163457981.1">
    <property type="nucleotide sequence ID" value="NZ_JAAGOH010000015.1"/>
</dbReference>
<dbReference type="PANTHER" id="PTHR30251">
    <property type="entry name" value="PILUS ASSEMBLY CHAPERONE"/>
    <property type="match status" value="1"/>
</dbReference>
<comment type="caution">
    <text evidence="2">The sequence shown here is derived from an EMBL/GenBank/DDBJ whole genome shotgun (WGS) entry which is preliminary data.</text>
</comment>
<dbReference type="AlphaFoldDB" id="A0A7C9TM80"/>
<dbReference type="InterPro" id="IPR013783">
    <property type="entry name" value="Ig-like_fold"/>
</dbReference>
<dbReference type="InterPro" id="IPR016147">
    <property type="entry name" value="Pili_assmbl_chaperone_N"/>
</dbReference>
<dbReference type="SUPFAM" id="SSF49354">
    <property type="entry name" value="PapD-like"/>
    <property type="match status" value="1"/>
</dbReference>
<reference evidence="2 3" key="1">
    <citation type="submission" date="2020-02" db="EMBL/GenBank/DDBJ databases">
        <title>Ideonella bacterium strain TBM-1.</title>
        <authorList>
            <person name="Chen W.-M."/>
        </authorList>
    </citation>
    <scope>NUCLEOTIDE SEQUENCE [LARGE SCALE GENOMIC DNA]</scope>
    <source>
        <strain evidence="2 3">TBM-1</strain>
    </source>
</reference>
<organism evidence="2 3">
    <name type="scientific">Ideonella livida</name>
    <dbReference type="NCBI Taxonomy" id="2707176"/>
    <lineage>
        <taxon>Bacteria</taxon>
        <taxon>Pseudomonadati</taxon>
        <taxon>Pseudomonadota</taxon>
        <taxon>Betaproteobacteria</taxon>
        <taxon>Burkholderiales</taxon>
        <taxon>Sphaerotilaceae</taxon>
        <taxon>Ideonella</taxon>
    </lineage>
</organism>
<dbReference type="InterPro" id="IPR050643">
    <property type="entry name" value="Periplasmic_pilus_chap"/>
</dbReference>
<dbReference type="PANTHER" id="PTHR30251:SF4">
    <property type="entry name" value="SLR1668 PROTEIN"/>
    <property type="match status" value="1"/>
</dbReference>
<feature type="domain" description="Pili assembly chaperone N-terminal" evidence="1">
    <location>
        <begin position="24"/>
        <end position="136"/>
    </location>
</feature>
<dbReference type="Proteomes" id="UP000484255">
    <property type="component" value="Unassembled WGS sequence"/>
</dbReference>
<dbReference type="GO" id="GO:0030288">
    <property type="term" value="C:outer membrane-bounded periplasmic space"/>
    <property type="evidence" value="ECO:0007669"/>
    <property type="project" value="InterPro"/>
</dbReference>
<keyword evidence="3" id="KW-1185">Reference proteome</keyword>